<protein>
    <submittedName>
        <fullName evidence="1">Uncharacterized protein</fullName>
    </submittedName>
</protein>
<gene>
    <name evidence="1" type="ORF">NCTC10132_01150</name>
</gene>
<dbReference type="KEGG" id="medw:NCTC10132_01150"/>
<organism evidence="1 2">
    <name type="scientific">Mycoplasmopsis edwardii</name>
    <dbReference type="NCBI Taxonomy" id="53558"/>
    <lineage>
        <taxon>Bacteria</taxon>
        <taxon>Bacillati</taxon>
        <taxon>Mycoplasmatota</taxon>
        <taxon>Mycoplasmoidales</taxon>
        <taxon>Metamycoplasmataceae</taxon>
        <taxon>Mycoplasmopsis</taxon>
    </lineage>
</organism>
<dbReference type="EMBL" id="LS991951">
    <property type="protein sequence ID" value="SYV97782.1"/>
    <property type="molecule type" value="Genomic_DNA"/>
</dbReference>
<keyword evidence="2" id="KW-1185">Reference proteome</keyword>
<accession>A0A3B0PLU4</accession>
<reference evidence="2" key="1">
    <citation type="submission" date="2018-06" db="EMBL/GenBank/DDBJ databases">
        <authorList>
            <consortium name="Pathogen Informatics"/>
        </authorList>
    </citation>
    <scope>NUCLEOTIDE SEQUENCE [LARGE SCALE GENOMIC DNA]</scope>
    <source>
        <strain evidence="2">NCTC10132</strain>
    </source>
</reference>
<name>A0A3B0PLU4_9BACT</name>
<dbReference type="Proteomes" id="UP000257559">
    <property type="component" value="Chromosome"/>
</dbReference>
<evidence type="ECO:0000313" key="1">
    <source>
        <dbReference type="EMBL" id="SYV97782.1"/>
    </source>
</evidence>
<proteinExistence type="predicted"/>
<sequence length="93" mass="10216">MSLLLILISVLSQNKVNKPRPGAIACQTKVLGKSFLDIFPKRFGSTKTPAQNPSTTLIIKTKLEKYNLCPNLEVLKNGKNITDAPINILLINV</sequence>
<evidence type="ECO:0000313" key="2">
    <source>
        <dbReference type="Proteomes" id="UP000257559"/>
    </source>
</evidence>
<dbReference type="AlphaFoldDB" id="A0A3B0PLU4"/>